<evidence type="ECO:0000313" key="1">
    <source>
        <dbReference type="EMBL" id="OOH72422.1"/>
    </source>
</evidence>
<comment type="caution">
    <text evidence="1">The sequence shown here is derived from an EMBL/GenBank/DDBJ whole genome shotgun (WGS) entry which is preliminary data.</text>
</comment>
<sequence length="70" mass="7699">MCRTMSSSGSASDLFDLISLVLAAPRLDVQNFRNFVSSKDMMISTNPPLEPQCYQQATEVVERDCIVGPS</sequence>
<organism evidence="1 2">
    <name type="scientific">Leptospirillum ferriphilum</name>
    <dbReference type="NCBI Taxonomy" id="178606"/>
    <lineage>
        <taxon>Bacteria</taxon>
        <taxon>Pseudomonadati</taxon>
        <taxon>Nitrospirota</taxon>
        <taxon>Nitrospiria</taxon>
        <taxon>Nitrospirales</taxon>
        <taxon>Nitrospiraceae</taxon>
        <taxon>Leptospirillum</taxon>
    </lineage>
</organism>
<protein>
    <submittedName>
        <fullName evidence="1">Uncharacterized protein</fullName>
    </submittedName>
</protein>
<name>A0A1V3SVU5_9BACT</name>
<evidence type="ECO:0000313" key="2">
    <source>
        <dbReference type="Proteomes" id="UP000188586"/>
    </source>
</evidence>
<accession>A0A1V3SVU5</accession>
<dbReference type="AlphaFoldDB" id="A0A1V3SVU5"/>
<reference evidence="1 2" key="1">
    <citation type="submission" date="2016-11" db="EMBL/GenBank/DDBJ databases">
        <title>Comparative genomics of co-occurring bacteria in distinct bioleaching systems unravels niche-specific adaptation.</title>
        <authorList>
            <person name="Zhang X."/>
            <person name="Liu X."/>
            <person name="Yin H."/>
        </authorList>
    </citation>
    <scope>NUCLEOTIDE SEQUENCE [LARGE SCALE GENOMIC DNA]</scope>
    <source>
        <strain evidence="1 2">DX</strain>
    </source>
</reference>
<dbReference type="EMBL" id="MPOJ01000012">
    <property type="protein sequence ID" value="OOH72422.1"/>
    <property type="molecule type" value="Genomic_DNA"/>
</dbReference>
<proteinExistence type="predicted"/>
<gene>
    <name evidence="1" type="ORF">BOX24_06890</name>
</gene>
<dbReference type="Proteomes" id="UP000188586">
    <property type="component" value="Unassembled WGS sequence"/>
</dbReference>